<dbReference type="OrthoDB" id="7251575at2"/>
<dbReference type="SMART" id="SM00052">
    <property type="entry name" value="EAL"/>
    <property type="match status" value="1"/>
</dbReference>
<dbReference type="SUPFAM" id="SSF55073">
    <property type="entry name" value="Nucleotide cyclase"/>
    <property type="match status" value="1"/>
</dbReference>
<dbReference type="InterPro" id="IPR035919">
    <property type="entry name" value="EAL_sf"/>
</dbReference>
<keyword evidence="6" id="KW-1185">Reference proteome</keyword>
<dbReference type="Gene3D" id="3.30.70.270">
    <property type="match status" value="1"/>
</dbReference>
<keyword evidence="2" id="KW-1133">Transmembrane helix</keyword>
<evidence type="ECO:0000259" key="3">
    <source>
        <dbReference type="PROSITE" id="PS50883"/>
    </source>
</evidence>
<sequence length="726" mass="81475">MHLQSRIHSSGFSTVAKAKRNRTQVKKRSLTDQLLYSPAQIWRSRLSWRIAMVVFLTILIVQVFTLWITVNSYANDRLAELSDTARTAIVPLMIEDVPDYYTSPLNDTGIRRLLSTTKVRGLAIYAADLNFLRSYGEATTITLNDPNSVTRTLRTNNGDIYETVFRPSALGRPYNIVVRIDASAVQPQVIAYVKQTLTIMMLMSAFVTTVLMVALGRWLLEPVMFMRNNLRMAAEHPENPQLPDSPYDPADEIGGAIALSHNLIEQNADNIRRIRAAAEDQIHKLAYYDTLTGLPNRTQFVMNLNEHARSRDAADNMTRFAVVALDLDHFKDVNDTMGHNIGDAILRAVGKRLRSSLPESATVARSGEDEFAITVALSGGLVARDIADRVMGVIRSEPFRVFNEQFQIRASIGVATFPDDGIDPDQVLKNADIALNRAKEEGRDQVKEYSEDFDRAVQQRFQMLRDLREALDKNQLDLHYQPQLDLKTGKVIGAEALLRWFKPDNSKEGGSYISPADFIPVAEQSGLIVPIGEWVLAQACEAAAEWNRNGHDIRIAINVSGAQFYQSDIVSYVRDVLNKTGLNPKMLELEVTESVFMDDIQHTIHTLQELHGLGVELAIDDFGTGYSSLSYLRQFPIDRLKIDQSFIRNALNNPDDAAIAKTIVRLGHSLNLKVIAEGVETREHEAFLIAEDCDEVQGFRYSRPIPLVKFKSFITSYDGNLSQFDG</sequence>
<dbReference type="InterPro" id="IPR043128">
    <property type="entry name" value="Rev_trsase/Diguanyl_cyclase"/>
</dbReference>
<dbReference type="InterPro" id="IPR001633">
    <property type="entry name" value="EAL_dom"/>
</dbReference>
<dbReference type="KEGG" id="mai:MICA_152"/>
<dbReference type="NCBIfam" id="TIGR00254">
    <property type="entry name" value="GGDEF"/>
    <property type="match status" value="1"/>
</dbReference>
<protein>
    <submittedName>
        <fullName evidence="5">Diguanylate cyclase domain protein</fullName>
    </submittedName>
</protein>
<dbReference type="Gene3D" id="3.20.20.450">
    <property type="entry name" value="EAL domain"/>
    <property type="match status" value="1"/>
</dbReference>
<feature type="transmembrane region" description="Helical" evidence="2">
    <location>
        <begin position="197"/>
        <end position="220"/>
    </location>
</feature>
<dbReference type="HOGENOM" id="CLU_000445_70_46_5"/>
<dbReference type="InterPro" id="IPR052155">
    <property type="entry name" value="Biofilm_reg_signaling"/>
</dbReference>
<dbReference type="EMBL" id="CP002382">
    <property type="protein sequence ID" value="AEP08499.1"/>
    <property type="molecule type" value="Genomic_DNA"/>
</dbReference>
<dbReference type="PROSITE" id="PS50883">
    <property type="entry name" value="EAL"/>
    <property type="match status" value="1"/>
</dbReference>
<feature type="domain" description="GGDEF" evidence="4">
    <location>
        <begin position="318"/>
        <end position="451"/>
    </location>
</feature>
<dbReference type="InterPro" id="IPR029787">
    <property type="entry name" value="Nucleotide_cyclase"/>
</dbReference>
<dbReference type="PROSITE" id="PS50887">
    <property type="entry name" value="GGDEF"/>
    <property type="match status" value="1"/>
</dbReference>
<evidence type="ECO:0000313" key="5">
    <source>
        <dbReference type="EMBL" id="AEP08499.1"/>
    </source>
</evidence>
<dbReference type="eggNOG" id="COG5001">
    <property type="taxonomic scope" value="Bacteria"/>
</dbReference>
<keyword evidence="2" id="KW-0812">Transmembrane</keyword>
<name>G2KNZ1_MICAA</name>
<dbReference type="RefSeq" id="WP_014101722.1">
    <property type="nucleotide sequence ID" value="NC_016026.1"/>
</dbReference>
<gene>
    <name evidence="5" type="ordered locus">MICA_152</name>
</gene>
<keyword evidence="2" id="KW-0472">Membrane</keyword>
<dbReference type="CDD" id="cd01949">
    <property type="entry name" value="GGDEF"/>
    <property type="match status" value="1"/>
</dbReference>
<feature type="region of interest" description="Disordered" evidence="1">
    <location>
        <begin position="1"/>
        <end position="20"/>
    </location>
</feature>
<accession>G2KNZ1</accession>
<proteinExistence type="predicted"/>
<dbReference type="Pfam" id="PF00563">
    <property type="entry name" value="EAL"/>
    <property type="match status" value="1"/>
</dbReference>
<dbReference type="Pfam" id="PF00990">
    <property type="entry name" value="GGDEF"/>
    <property type="match status" value="1"/>
</dbReference>
<dbReference type="FunFam" id="3.20.20.450:FF:000001">
    <property type="entry name" value="Cyclic di-GMP phosphodiesterase yahA"/>
    <property type="match status" value="1"/>
</dbReference>
<evidence type="ECO:0000259" key="4">
    <source>
        <dbReference type="PROSITE" id="PS50887"/>
    </source>
</evidence>
<dbReference type="CDD" id="cd01948">
    <property type="entry name" value="EAL"/>
    <property type="match status" value="1"/>
</dbReference>
<dbReference type="Proteomes" id="UP000009286">
    <property type="component" value="Chromosome"/>
</dbReference>
<dbReference type="PANTHER" id="PTHR44757:SF2">
    <property type="entry name" value="BIOFILM ARCHITECTURE MAINTENANCE PROTEIN MBAA"/>
    <property type="match status" value="1"/>
</dbReference>
<dbReference type="STRING" id="856793.MICA_152"/>
<dbReference type="SUPFAM" id="SSF141868">
    <property type="entry name" value="EAL domain-like"/>
    <property type="match status" value="1"/>
</dbReference>
<feature type="domain" description="EAL" evidence="3">
    <location>
        <begin position="460"/>
        <end position="718"/>
    </location>
</feature>
<reference evidence="5 6" key="1">
    <citation type="journal article" date="2011" name="BMC Genomics">
        <title>Genomic insights into an obligate epibiotic bacterial predator: Micavibrio aeruginosavorus ARL-13.</title>
        <authorList>
            <person name="Wang Z."/>
            <person name="Kadouri D."/>
            <person name="Wu M."/>
        </authorList>
    </citation>
    <scope>NUCLEOTIDE SEQUENCE [LARGE SCALE GENOMIC DNA]</scope>
    <source>
        <strain evidence="5 6">ARL-13</strain>
    </source>
</reference>
<organism evidence="5 6">
    <name type="scientific">Micavibrio aeruginosavorus (strain ARL-13)</name>
    <dbReference type="NCBI Taxonomy" id="856793"/>
    <lineage>
        <taxon>Bacteria</taxon>
        <taxon>Pseudomonadati</taxon>
        <taxon>Bdellovibrionota</taxon>
        <taxon>Bdellovibrionia</taxon>
        <taxon>Bdellovibrionales</taxon>
        <taxon>Pseudobdellovibrionaceae</taxon>
        <taxon>Micavibrio</taxon>
    </lineage>
</organism>
<dbReference type="SMART" id="SM00267">
    <property type="entry name" value="GGDEF"/>
    <property type="match status" value="1"/>
</dbReference>
<feature type="compositionally biased region" description="Polar residues" evidence="1">
    <location>
        <begin position="1"/>
        <end position="13"/>
    </location>
</feature>
<feature type="transmembrane region" description="Helical" evidence="2">
    <location>
        <begin position="50"/>
        <end position="70"/>
    </location>
</feature>
<dbReference type="PANTHER" id="PTHR44757">
    <property type="entry name" value="DIGUANYLATE CYCLASE DGCP"/>
    <property type="match status" value="1"/>
</dbReference>
<evidence type="ECO:0000256" key="1">
    <source>
        <dbReference type="SAM" id="MobiDB-lite"/>
    </source>
</evidence>
<dbReference type="InterPro" id="IPR000160">
    <property type="entry name" value="GGDEF_dom"/>
</dbReference>
<evidence type="ECO:0000313" key="6">
    <source>
        <dbReference type="Proteomes" id="UP000009286"/>
    </source>
</evidence>
<dbReference type="AlphaFoldDB" id="G2KNZ1"/>
<evidence type="ECO:0000256" key="2">
    <source>
        <dbReference type="SAM" id="Phobius"/>
    </source>
</evidence>